<keyword evidence="3" id="KW-1185">Reference proteome</keyword>
<organism evidence="2 3">
    <name type="scientific">Cannabis sativa</name>
    <name type="common">Hemp</name>
    <name type="synonym">Marijuana</name>
    <dbReference type="NCBI Taxonomy" id="3483"/>
    <lineage>
        <taxon>Eukaryota</taxon>
        <taxon>Viridiplantae</taxon>
        <taxon>Streptophyta</taxon>
        <taxon>Embryophyta</taxon>
        <taxon>Tracheophyta</taxon>
        <taxon>Spermatophyta</taxon>
        <taxon>Magnoliopsida</taxon>
        <taxon>eudicotyledons</taxon>
        <taxon>Gunneridae</taxon>
        <taxon>Pentapetalae</taxon>
        <taxon>rosids</taxon>
        <taxon>fabids</taxon>
        <taxon>Rosales</taxon>
        <taxon>Cannabaceae</taxon>
        <taxon>Cannabis</taxon>
    </lineage>
</organism>
<dbReference type="EMBL" id="UZAU01000372">
    <property type="status" value="NOT_ANNOTATED_CDS"/>
    <property type="molecule type" value="Genomic_DNA"/>
</dbReference>
<protein>
    <submittedName>
        <fullName evidence="2">Uncharacterized protein</fullName>
    </submittedName>
</protein>
<name>A0A803QZG2_CANSA</name>
<evidence type="ECO:0000313" key="3">
    <source>
        <dbReference type="Proteomes" id="UP000596661"/>
    </source>
</evidence>
<sequence>MVFVSIALVAGAAVMSQNVQSWDLKNLRSVWFPMKFWFYFSREVQLVSEDPHHYERVQHRP</sequence>
<accession>A0A803QZG2</accession>
<feature type="signal peptide" evidence="1">
    <location>
        <begin position="1"/>
        <end position="21"/>
    </location>
</feature>
<proteinExistence type="predicted"/>
<evidence type="ECO:0000256" key="1">
    <source>
        <dbReference type="SAM" id="SignalP"/>
    </source>
</evidence>
<feature type="chain" id="PRO_5030900963" evidence="1">
    <location>
        <begin position="22"/>
        <end position="61"/>
    </location>
</feature>
<dbReference type="AlphaFoldDB" id="A0A803QZG2"/>
<dbReference type="Proteomes" id="UP000596661">
    <property type="component" value="Chromosome 4"/>
</dbReference>
<reference evidence="2" key="1">
    <citation type="submission" date="2018-11" db="EMBL/GenBank/DDBJ databases">
        <authorList>
            <person name="Grassa J C."/>
        </authorList>
    </citation>
    <scope>NUCLEOTIDE SEQUENCE [LARGE SCALE GENOMIC DNA]</scope>
</reference>
<evidence type="ECO:0000313" key="2">
    <source>
        <dbReference type="EnsemblPlants" id="cds.novel_model_3253_5bd9a17a"/>
    </source>
</evidence>
<dbReference type="Gramene" id="novel_model_3253_5bd9a17a">
    <property type="protein sequence ID" value="cds.novel_model_3253_5bd9a17a"/>
    <property type="gene ID" value="novel_gene_1736_5bd9a17a"/>
</dbReference>
<dbReference type="EnsemblPlants" id="novel_model_3253_5bd9a17a">
    <property type="protein sequence ID" value="cds.novel_model_3253_5bd9a17a"/>
    <property type="gene ID" value="novel_gene_1736_5bd9a17a"/>
</dbReference>
<reference evidence="2" key="2">
    <citation type="submission" date="2021-03" db="UniProtKB">
        <authorList>
            <consortium name="EnsemblPlants"/>
        </authorList>
    </citation>
    <scope>IDENTIFICATION</scope>
</reference>
<keyword evidence="1" id="KW-0732">Signal</keyword>